<dbReference type="RefSeq" id="WP_347689631.1">
    <property type="nucleotide sequence ID" value="NZ_JBDPZN010000001.1"/>
</dbReference>
<accession>A0ABV0FNZ7</accession>
<gene>
    <name evidence="1" type="ORF">ABHN84_03880</name>
</gene>
<proteinExistence type="predicted"/>
<keyword evidence="2" id="KW-1185">Reference proteome</keyword>
<organism evidence="1 2">
    <name type="scientific">Shewanella vesiculosa</name>
    <dbReference type="NCBI Taxonomy" id="518738"/>
    <lineage>
        <taxon>Bacteria</taxon>
        <taxon>Pseudomonadati</taxon>
        <taxon>Pseudomonadota</taxon>
        <taxon>Gammaproteobacteria</taxon>
        <taxon>Alteromonadales</taxon>
        <taxon>Shewanellaceae</taxon>
        <taxon>Shewanella</taxon>
    </lineage>
</organism>
<reference evidence="1 2" key="1">
    <citation type="submission" date="2024-05" db="EMBL/GenBank/DDBJ databases">
        <title>Genome sequencing of Marine Estuary Bacteria, Shewanella vesiculosa and S. baltica, and Pseudomonas syringae.</title>
        <authorList>
            <person name="Gurung A."/>
            <person name="Maclea K.S."/>
        </authorList>
    </citation>
    <scope>NUCLEOTIDE SEQUENCE [LARGE SCALE GENOMIC DNA]</scope>
    <source>
        <strain evidence="1 2">1A</strain>
    </source>
</reference>
<evidence type="ECO:0000313" key="2">
    <source>
        <dbReference type="Proteomes" id="UP001477278"/>
    </source>
</evidence>
<sequence>MLTNALNLTLLHTTYAAKTNIALSKHDIMLPSLEVNSTSLVMTGGVKNSKQMIN</sequence>
<name>A0ABV0FNZ7_9GAMM</name>
<comment type="caution">
    <text evidence="1">The sequence shown here is derived from an EMBL/GenBank/DDBJ whole genome shotgun (WGS) entry which is preliminary data.</text>
</comment>
<protein>
    <submittedName>
        <fullName evidence="1">Uncharacterized protein</fullName>
    </submittedName>
</protein>
<evidence type="ECO:0000313" key="1">
    <source>
        <dbReference type="EMBL" id="MEO3681427.1"/>
    </source>
</evidence>
<dbReference type="EMBL" id="JBDPZN010000001">
    <property type="protein sequence ID" value="MEO3681427.1"/>
    <property type="molecule type" value="Genomic_DNA"/>
</dbReference>
<dbReference type="Proteomes" id="UP001477278">
    <property type="component" value="Unassembled WGS sequence"/>
</dbReference>